<dbReference type="GO" id="GO:0008270">
    <property type="term" value="F:zinc ion binding"/>
    <property type="evidence" value="ECO:0007669"/>
    <property type="project" value="UniProtKB-KW"/>
</dbReference>
<evidence type="ECO:0000313" key="8">
    <source>
        <dbReference type="Proteomes" id="UP000095282"/>
    </source>
</evidence>
<dbReference type="eggNOG" id="KOG0957">
    <property type="taxonomic scope" value="Eukaryota"/>
</dbReference>
<dbReference type="STRING" id="1561998.A0A1I7V2Z7"/>
<evidence type="ECO:0000256" key="1">
    <source>
        <dbReference type="ARBA" id="ARBA00022723"/>
    </source>
</evidence>
<dbReference type="PANTHER" id="PTHR13793:SF158">
    <property type="entry name" value="PHD-TYPE DOMAIN-CONTAINING PROTEIN"/>
    <property type="match status" value="1"/>
</dbReference>
<feature type="compositionally biased region" description="Acidic residues" evidence="5">
    <location>
        <begin position="70"/>
        <end position="87"/>
    </location>
</feature>
<dbReference type="GO" id="GO:0006357">
    <property type="term" value="P:regulation of transcription by RNA polymerase II"/>
    <property type="evidence" value="ECO:0007669"/>
    <property type="project" value="TreeGrafter"/>
</dbReference>
<dbReference type="InterPro" id="IPR001965">
    <property type="entry name" value="Znf_PHD"/>
</dbReference>
<feature type="region of interest" description="Disordered" evidence="5">
    <location>
        <begin position="1"/>
        <end position="95"/>
    </location>
</feature>
<dbReference type="InterPro" id="IPR034732">
    <property type="entry name" value="EPHD"/>
</dbReference>
<reference evidence="9" key="1">
    <citation type="submission" date="2016-11" db="UniProtKB">
        <authorList>
            <consortium name="WormBaseParasite"/>
        </authorList>
    </citation>
    <scope>IDENTIFICATION</scope>
</reference>
<dbReference type="SUPFAM" id="SSF57903">
    <property type="entry name" value="FYVE/PHD zinc finger"/>
    <property type="match status" value="1"/>
</dbReference>
<dbReference type="PANTHER" id="PTHR13793">
    <property type="entry name" value="PHD FINGER PROTEINS"/>
    <property type="match status" value="1"/>
</dbReference>
<dbReference type="Gene3D" id="3.30.40.10">
    <property type="entry name" value="Zinc/RING finger domain, C3HC4 (zinc finger)"/>
    <property type="match status" value="2"/>
</dbReference>
<dbReference type="PROSITE" id="PS01359">
    <property type="entry name" value="ZF_PHD_1"/>
    <property type="match status" value="1"/>
</dbReference>
<name>A0A1I7V2Z7_9PELO</name>
<evidence type="ECO:0000259" key="6">
    <source>
        <dbReference type="PROSITE" id="PS50016"/>
    </source>
</evidence>
<feature type="domain" description="PHD-type" evidence="7">
    <location>
        <begin position="159"/>
        <end position="281"/>
    </location>
</feature>
<evidence type="ECO:0000313" key="9">
    <source>
        <dbReference type="WBParaSite" id="Csp11.Scaffold630.g21870.t1"/>
    </source>
</evidence>
<dbReference type="Pfam" id="PF13832">
    <property type="entry name" value="zf-HC5HC2H_2"/>
    <property type="match status" value="1"/>
</dbReference>
<dbReference type="Pfam" id="PF13831">
    <property type="entry name" value="PHD_2"/>
    <property type="match status" value="1"/>
</dbReference>
<dbReference type="InterPro" id="IPR019786">
    <property type="entry name" value="Zinc_finger_PHD-type_CS"/>
</dbReference>
<dbReference type="InterPro" id="IPR019787">
    <property type="entry name" value="Znf_PHD-finger"/>
</dbReference>
<keyword evidence="2 4" id="KW-0863">Zinc-finger</keyword>
<dbReference type="PROSITE" id="PS51805">
    <property type="entry name" value="EPHD"/>
    <property type="match status" value="1"/>
</dbReference>
<evidence type="ECO:0000256" key="3">
    <source>
        <dbReference type="ARBA" id="ARBA00022833"/>
    </source>
</evidence>
<dbReference type="WBParaSite" id="Csp11.Scaffold630.g21870.t1">
    <property type="protein sequence ID" value="Csp11.Scaffold630.g21870.t1"/>
    <property type="gene ID" value="Csp11.Scaffold630.g21870"/>
</dbReference>
<keyword evidence="8" id="KW-1185">Reference proteome</keyword>
<proteinExistence type="predicted"/>
<accession>A0A1I7V2Z7</accession>
<dbReference type="CDD" id="cd15561">
    <property type="entry name" value="PHD1_PHF14"/>
    <property type="match status" value="1"/>
</dbReference>
<evidence type="ECO:0000256" key="5">
    <source>
        <dbReference type="SAM" id="MobiDB-lite"/>
    </source>
</evidence>
<evidence type="ECO:0000256" key="2">
    <source>
        <dbReference type="ARBA" id="ARBA00022771"/>
    </source>
</evidence>
<feature type="domain" description="PHD-type" evidence="6">
    <location>
        <begin position="101"/>
        <end position="155"/>
    </location>
</feature>
<sequence>MSKATDSSIFGKMTTRPAGKRQIKPTAVLYATLNDNQSSDEEDDDFEVNATENGMKTESDGSDSSSGSEDNSDEEESEDDDEDEEKDDAEKPRTPSVEKEMIICGVCINQRNVVAAGDFMQCDKCGIHVHESCYGGLPVEDPEETRWFCEPCQYGLADPPHCEFCPSRFGAFKKADLNGRWTHAICALFAHGVTFLQEHTYTGVSWGSVENSAFGRRQCTACSDKIEARFGIASRCESGMCKEYMHVTCAQKLGLLIDETDDHQGDMTIVVPRYFFCKKHSNQDNLKPFQRKFEQWEKSEGRRITMHRRRQPLDSEANQLRIQMKNTLERTIAEENEKNQKGLVSGVEKAKQARLLNSSTEYFDRFETKAEDSGLSKKEFRDPFYNIKLTNSSHVPIGFSTEYIAFMQIRDSQIIPEEEEKLRKVRELLAEAKAKHEKKAASKHLSDKFAANEELIEKKLESLRALHTLLTELGDGGILSEFTNRQSAERSRGSPALMLPKRKRKLLLCGVANRHQSSINKPNVISATKVTISDV</sequence>
<dbReference type="PROSITE" id="PS50016">
    <property type="entry name" value="ZF_PHD_2"/>
    <property type="match status" value="1"/>
</dbReference>
<dbReference type="SMART" id="SM00249">
    <property type="entry name" value="PHD"/>
    <property type="match status" value="2"/>
</dbReference>
<organism evidence="8 9">
    <name type="scientific">Caenorhabditis tropicalis</name>
    <dbReference type="NCBI Taxonomy" id="1561998"/>
    <lineage>
        <taxon>Eukaryota</taxon>
        <taxon>Metazoa</taxon>
        <taxon>Ecdysozoa</taxon>
        <taxon>Nematoda</taxon>
        <taxon>Chromadorea</taxon>
        <taxon>Rhabditida</taxon>
        <taxon>Rhabditina</taxon>
        <taxon>Rhabditomorpha</taxon>
        <taxon>Rhabditoidea</taxon>
        <taxon>Rhabditidae</taxon>
        <taxon>Peloderinae</taxon>
        <taxon>Caenorhabditis</taxon>
    </lineage>
</organism>
<dbReference type="InterPro" id="IPR013083">
    <property type="entry name" value="Znf_RING/FYVE/PHD"/>
</dbReference>
<evidence type="ECO:0000259" key="7">
    <source>
        <dbReference type="PROSITE" id="PS51805"/>
    </source>
</evidence>
<dbReference type="InterPro" id="IPR050701">
    <property type="entry name" value="Histone_Mod_Regulator"/>
</dbReference>
<dbReference type="InterPro" id="IPR011011">
    <property type="entry name" value="Znf_FYVE_PHD"/>
</dbReference>
<keyword evidence="3" id="KW-0862">Zinc</keyword>
<dbReference type="AlphaFoldDB" id="A0A1I7V2Z7"/>
<feature type="compositionally biased region" description="Acidic residues" evidence="5">
    <location>
        <begin position="38"/>
        <end position="47"/>
    </location>
</feature>
<keyword evidence="1" id="KW-0479">Metal-binding</keyword>
<dbReference type="Proteomes" id="UP000095282">
    <property type="component" value="Unplaced"/>
</dbReference>
<evidence type="ECO:0000256" key="4">
    <source>
        <dbReference type="PROSITE-ProRule" id="PRU00146"/>
    </source>
</evidence>
<protein>
    <submittedName>
        <fullName evidence="9">PHD-type domain-containing protein</fullName>
    </submittedName>
</protein>